<dbReference type="InterPro" id="IPR013207">
    <property type="entry name" value="LGFP"/>
</dbReference>
<dbReference type="GO" id="GO:0009253">
    <property type="term" value="P:peptidoglycan catabolic process"/>
    <property type="evidence" value="ECO:0007669"/>
    <property type="project" value="InterPro"/>
</dbReference>
<gene>
    <name evidence="2" type="ORF">PHIRE_GUSTAV_21</name>
</gene>
<dbReference type="GO" id="GO:0008745">
    <property type="term" value="F:N-acetylmuramoyl-L-alanine amidase activity"/>
    <property type="evidence" value="ECO:0007669"/>
    <property type="project" value="InterPro"/>
</dbReference>
<feature type="region of interest" description="Disordered" evidence="1">
    <location>
        <begin position="494"/>
        <end position="516"/>
    </location>
</feature>
<reference evidence="3" key="1">
    <citation type="submission" date="2017-10" db="EMBL/GenBank/DDBJ databases">
        <authorList>
            <person name="Banno H."/>
            <person name="Chua N.-H."/>
        </authorList>
    </citation>
    <scope>NUCLEOTIDE SEQUENCE [LARGE SCALE GENOMIC DNA]</scope>
</reference>
<accession>A0A2H4PA12</accession>
<organism evidence="2 3">
    <name type="scientific">Gordonia phage Gustav</name>
    <dbReference type="NCBI Taxonomy" id="2047872"/>
    <lineage>
        <taxon>Viruses</taxon>
        <taxon>Duplodnaviria</taxon>
        <taxon>Heunggongvirae</taxon>
        <taxon>Uroviricota</taxon>
        <taxon>Caudoviricetes</taxon>
        <taxon>Gustavvirus</taxon>
        <taxon>Gustavvirus gustav</taxon>
    </lineage>
</organism>
<keyword evidence="3" id="KW-1185">Reference proteome</keyword>
<evidence type="ECO:0000313" key="3">
    <source>
        <dbReference type="Proteomes" id="UP000241392"/>
    </source>
</evidence>
<dbReference type="SUPFAM" id="SSF55846">
    <property type="entry name" value="N-acetylmuramoyl-L-alanine amidase-like"/>
    <property type="match status" value="1"/>
</dbReference>
<dbReference type="EMBL" id="MG198784">
    <property type="protein sequence ID" value="ATW59081.1"/>
    <property type="molecule type" value="Genomic_DNA"/>
</dbReference>
<dbReference type="InterPro" id="IPR036505">
    <property type="entry name" value="Amidase/PGRP_sf"/>
</dbReference>
<sequence length="531" mass="56543">MPTSDDYARATIRAGRDLGISVRGIKIGLATNLVEAGPIAGTGPGPILMYANAKVPESLKLPHDAVGSDGYSVGTFQQQIRRGNGGAWWWADAATCMDPYKSAVLFFTRLKALNYNDTARSPGSFAQAVQGSAYPDRYDQRFSEASALYDRLAGSTKVADYGITQTMHGYNPNSVGIGNSNGPRARTPYFVLHTQQAKSTAVNLAKFCNNSAGGSNPVAYNLAVDGRDTIVIVPLNEGPWAAADANNIGIHACFAGSFAEWTRGQWLDAVDDSGDGLSEDAAITRMAKALAAAHLEYNIPLVYAGDGGRSGWPVRASGVVGHMDFGARGGGHTDPGREFIDGVMSTLLKRALTFVTPEPKINLIEVAAKVAASWIGKRATAAGEAGEQILRAKNGKEIGRFVAYENAHVYWRTGERAAFVVPHGGLFEAWADLGWESGPLGFPVRDFTKLENGAVQAFQGGVLYRKDGKDGFYVTGVIGARYLKEGAERGDLGYPTSNEYDNGTGGRRQDFENGALDWDPSGAVKILKGGK</sequence>
<evidence type="ECO:0000256" key="1">
    <source>
        <dbReference type="SAM" id="MobiDB-lite"/>
    </source>
</evidence>
<dbReference type="Pfam" id="PF08310">
    <property type="entry name" value="LGFP"/>
    <property type="match status" value="3"/>
</dbReference>
<protein>
    <submittedName>
        <fullName evidence="2">Endolysin</fullName>
    </submittedName>
</protein>
<proteinExistence type="predicted"/>
<dbReference type="Proteomes" id="UP000241392">
    <property type="component" value="Segment"/>
</dbReference>
<dbReference type="OrthoDB" id="7322at10239"/>
<name>A0A2H4PA12_9CAUD</name>
<evidence type="ECO:0000313" key="2">
    <source>
        <dbReference type="EMBL" id="ATW59081.1"/>
    </source>
</evidence>
<dbReference type="Gene3D" id="3.40.80.10">
    <property type="entry name" value="Peptidoglycan recognition protein-like"/>
    <property type="match status" value="1"/>
</dbReference>